<protein>
    <recommendedName>
        <fullName evidence="12">D-2-hydroxyglutarate dehydrogenase</fullName>
        <ecNumber evidence="9">1.1.99.39</ecNumber>
    </recommendedName>
</protein>
<feature type="domain" description="FAD-binding PCMH-type" evidence="14">
    <location>
        <begin position="41"/>
        <end position="270"/>
    </location>
</feature>
<dbReference type="GO" id="GO:1903457">
    <property type="term" value="P:lactate catabolic process"/>
    <property type="evidence" value="ECO:0007669"/>
    <property type="project" value="TreeGrafter"/>
</dbReference>
<evidence type="ECO:0000256" key="2">
    <source>
        <dbReference type="ARBA" id="ARBA00022485"/>
    </source>
</evidence>
<keyword evidence="5" id="KW-0274">FAD</keyword>
<evidence type="ECO:0000313" key="15">
    <source>
        <dbReference type="EMBL" id="ESR27248.1"/>
    </source>
</evidence>
<keyword evidence="4" id="KW-0479">Metal-binding</keyword>
<evidence type="ECO:0000256" key="3">
    <source>
        <dbReference type="ARBA" id="ARBA00022630"/>
    </source>
</evidence>
<dbReference type="InterPro" id="IPR016171">
    <property type="entry name" value="Vanillyl_alc_oxidase_C-sub2"/>
</dbReference>
<keyword evidence="3" id="KW-0285">Flavoprotein</keyword>
<dbReference type="PANTHER" id="PTHR11748">
    <property type="entry name" value="D-LACTATE DEHYDROGENASE"/>
    <property type="match status" value="1"/>
</dbReference>
<dbReference type="Pfam" id="PF02913">
    <property type="entry name" value="FAD-oxidase_C"/>
    <property type="match status" value="1"/>
</dbReference>
<dbReference type="Pfam" id="PF01565">
    <property type="entry name" value="FAD_binding_4"/>
    <property type="match status" value="1"/>
</dbReference>
<dbReference type="EMBL" id="AWXZ01000007">
    <property type="protein sequence ID" value="ESR27248.1"/>
    <property type="molecule type" value="Genomic_DNA"/>
</dbReference>
<dbReference type="PANTHER" id="PTHR11748:SF119">
    <property type="entry name" value="D-2-HYDROXYGLUTARATE DEHYDROGENASE"/>
    <property type="match status" value="1"/>
</dbReference>
<dbReference type="eggNOG" id="COG0277">
    <property type="taxonomic scope" value="Bacteria"/>
</dbReference>
<dbReference type="FunFam" id="3.30.70.2740:FF:000003">
    <property type="entry name" value="Oxidoreductase, FAD-binding, putative"/>
    <property type="match status" value="1"/>
</dbReference>
<dbReference type="GO" id="GO:0051539">
    <property type="term" value="F:4 iron, 4 sulfur cluster binding"/>
    <property type="evidence" value="ECO:0007669"/>
    <property type="project" value="UniProtKB-KW"/>
</dbReference>
<comment type="similarity">
    <text evidence="11">In the N-terminal section; belongs to the FAD-binding oxidoreductase/transferase type 4 family.</text>
</comment>
<dbReference type="PROSITE" id="PS51387">
    <property type="entry name" value="FAD_PCMH"/>
    <property type="match status" value="1"/>
</dbReference>
<dbReference type="SUPFAM" id="SSF55103">
    <property type="entry name" value="FAD-linked oxidases, C-terminal domain"/>
    <property type="match status" value="1"/>
</dbReference>
<dbReference type="InterPro" id="IPR036318">
    <property type="entry name" value="FAD-bd_PCMH-like_sf"/>
</dbReference>
<comment type="caution">
    <text evidence="15">The sequence shown here is derived from an EMBL/GenBank/DDBJ whole genome shotgun (WGS) entry which is preliminary data.</text>
</comment>
<dbReference type="GO" id="GO:0008720">
    <property type="term" value="F:D-lactate dehydrogenase (NAD+) activity"/>
    <property type="evidence" value="ECO:0007669"/>
    <property type="project" value="TreeGrafter"/>
</dbReference>
<evidence type="ECO:0000256" key="4">
    <source>
        <dbReference type="ARBA" id="ARBA00022723"/>
    </source>
</evidence>
<evidence type="ECO:0000256" key="1">
    <source>
        <dbReference type="ARBA" id="ARBA00001974"/>
    </source>
</evidence>
<evidence type="ECO:0000256" key="5">
    <source>
        <dbReference type="ARBA" id="ARBA00022827"/>
    </source>
</evidence>
<dbReference type="PATRIC" id="fig|631454.5.peg.225"/>
<evidence type="ECO:0000256" key="11">
    <source>
        <dbReference type="ARBA" id="ARBA00060924"/>
    </source>
</evidence>
<dbReference type="InterPro" id="IPR009051">
    <property type="entry name" value="Helical_ferredxn"/>
</dbReference>
<dbReference type="InterPro" id="IPR004113">
    <property type="entry name" value="FAD-bd_oxidored_4_C"/>
</dbReference>
<dbReference type="Pfam" id="PF13183">
    <property type="entry name" value="Fer4_8"/>
    <property type="match status" value="1"/>
</dbReference>
<evidence type="ECO:0000259" key="13">
    <source>
        <dbReference type="PROSITE" id="PS51379"/>
    </source>
</evidence>
<dbReference type="Gene3D" id="3.30.465.10">
    <property type="match status" value="1"/>
</dbReference>
<evidence type="ECO:0000256" key="6">
    <source>
        <dbReference type="ARBA" id="ARBA00023002"/>
    </source>
</evidence>
<dbReference type="InterPro" id="IPR006094">
    <property type="entry name" value="Oxid_FAD_bind_N"/>
</dbReference>
<dbReference type="InterPro" id="IPR016169">
    <property type="entry name" value="FAD-bd_PCMH_sub2"/>
</dbReference>
<dbReference type="Gene3D" id="1.10.1060.10">
    <property type="entry name" value="Alpha-helical ferredoxin"/>
    <property type="match status" value="1"/>
</dbReference>
<keyword evidence="8" id="KW-0411">Iron-sulfur</keyword>
<dbReference type="EC" id="1.1.99.39" evidence="9"/>
<keyword evidence="7" id="KW-0408">Iron</keyword>
<dbReference type="STRING" id="631454.N177_0227"/>
<evidence type="ECO:0000313" key="16">
    <source>
        <dbReference type="Proteomes" id="UP000017819"/>
    </source>
</evidence>
<sequence length="973" mass="105207">MADGPGRIEALLDDLGSTAWTGEVAADIGTRIVHSTDNSLYQLRPGAVLFPRTAEDIRLVAELAARHRVAVSARGGGTGTNGQSLTESVILDTSRHMNRIGSFDADAGTVTVEPGVVLDQLNAFLAPHGCFFPPAVSTASRATVGGMVATDASGQGSRHYGKTSDYIVGMDIVLAGGETFRVTDLSPGEAREVCARGDRIGEIHRAVIDEIAPRRELIERVFPRMNRGLTGYNLRDAVTPDGGLRLAKLLAGSEGTLAWTTSLTLKVRRKPRLRAVVIVAYDDFRVALADVPRMVEADPLAVEIVDDKILRIAADAPIWSQLKDTLGDIDAKALLFVEFTGDDEAEVEEKVAGLTAILDRGPKKEIASKVATAPAAIAGIWDMRKQAVGLLGALEGQRRASPFVEDCAVPPERLPAFVEGFRAILDGHGLDYGMFGHADVGCLHVRPTIDMTTAHDRALVRRVSDAVAALAKENGGLLWGEHGRGFRAEYSPFFFGDELYAVLRRIKKAFDPLNVMNPGKLAVPEGNDAPISRIDEVPFRGAADEEISDAYLAEFAKAVACNGNAACHNWDALDAMCPSYKATRDRVQSPKGRAALMREWARLSSTGEDPAALARVEEALHASLETCLSCKACTSQCPIKVDIPMMKSAFLERHYRNHPRPTRDRLVRRMEPVTLALRRLPRLANLALGNRASAAVARRTFGMVDLPSFAETTLEAGLRHRGLRMLRPGEAPHARTEKPQVVLVPDSFLGTFDTAVLLAALDVLVALGHEVHVAPLRPNGKGLQVRGYLDDFRHVRDRRVKECEALASRGMPLVGVEPVVTLLHGSEYVRAHGGTKPGYEIVSVDRFLADAVASGAVASPSSARRRYHLLAHCSEKTADPAGARRWQGIFAAFGQDLSPVRTGCCGMAGLFGHEAEHREMSRRLYEMSWAAAVDGGEGEPLATGYSCRSQAHRFGGRRLRHPLEALAELQPLG</sequence>
<dbReference type="SUPFAM" id="SSF56176">
    <property type="entry name" value="FAD-binding/transporter-associated domain-like"/>
    <property type="match status" value="1"/>
</dbReference>
<gene>
    <name evidence="15" type="ORF">N177_0227</name>
</gene>
<comment type="catalytic activity">
    <reaction evidence="10">
        <text>(R)-2-hydroxyglutarate + A = 2-oxoglutarate + AH2</text>
        <dbReference type="Rhea" id="RHEA:38295"/>
        <dbReference type="ChEBI" id="CHEBI:13193"/>
        <dbReference type="ChEBI" id="CHEBI:15801"/>
        <dbReference type="ChEBI" id="CHEBI:16810"/>
        <dbReference type="ChEBI" id="CHEBI:17499"/>
        <dbReference type="EC" id="1.1.99.39"/>
    </reaction>
    <physiologicalReaction direction="left-to-right" evidence="10">
        <dbReference type="Rhea" id="RHEA:38296"/>
    </physiologicalReaction>
</comment>
<evidence type="ECO:0000259" key="14">
    <source>
        <dbReference type="PROSITE" id="PS51387"/>
    </source>
</evidence>
<dbReference type="GO" id="GO:0051990">
    <property type="term" value="F:(R)-2-hydroxyglutarate dehydrogenase activity"/>
    <property type="evidence" value="ECO:0007669"/>
    <property type="project" value="UniProtKB-EC"/>
</dbReference>
<accession>V4TNG1</accession>
<dbReference type="Gene3D" id="3.30.70.2740">
    <property type="match status" value="1"/>
</dbReference>
<dbReference type="GO" id="GO:0071949">
    <property type="term" value="F:FAD binding"/>
    <property type="evidence" value="ECO:0007669"/>
    <property type="project" value="InterPro"/>
</dbReference>
<proteinExistence type="inferred from homology"/>
<name>V4TNG1_9HYPH</name>
<dbReference type="PROSITE" id="PS51379">
    <property type="entry name" value="4FE4S_FER_2"/>
    <property type="match status" value="1"/>
</dbReference>
<dbReference type="GO" id="GO:0046872">
    <property type="term" value="F:metal ion binding"/>
    <property type="evidence" value="ECO:0007669"/>
    <property type="project" value="UniProtKB-KW"/>
</dbReference>
<evidence type="ECO:0000256" key="12">
    <source>
        <dbReference type="ARBA" id="ARBA00067680"/>
    </source>
</evidence>
<dbReference type="InterPro" id="IPR017896">
    <property type="entry name" value="4Fe4S_Fe-S-bd"/>
</dbReference>
<comment type="cofactor">
    <cofactor evidence="1">
        <name>FAD</name>
        <dbReference type="ChEBI" id="CHEBI:57692"/>
    </cofactor>
</comment>
<evidence type="ECO:0000256" key="9">
    <source>
        <dbReference type="ARBA" id="ARBA00039003"/>
    </source>
</evidence>
<evidence type="ECO:0000256" key="10">
    <source>
        <dbReference type="ARBA" id="ARBA00051291"/>
    </source>
</evidence>
<keyword evidence="2" id="KW-0004">4Fe-4S</keyword>
<dbReference type="eggNOG" id="COG0247">
    <property type="taxonomic scope" value="Bacteria"/>
</dbReference>
<dbReference type="PROSITE" id="PS00198">
    <property type="entry name" value="4FE4S_FER_1"/>
    <property type="match status" value="1"/>
</dbReference>
<feature type="domain" description="4Fe-4S ferredoxin-type" evidence="13">
    <location>
        <begin position="618"/>
        <end position="649"/>
    </location>
</feature>
<reference evidence="15 16" key="1">
    <citation type="journal article" date="2014" name="Genome Announc.">
        <title>Draft Genome Sequence of Lutibaculum baratangense Strain AMV1T, Isolated from a Mud Volcano in Andamans, India.</title>
        <authorList>
            <person name="Singh A."/>
            <person name="Sreenivas A."/>
            <person name="Sathyanarayana Reddy G."/>
            <person name="Pinnaka A.K."/>
            <person name="Shivaji S."/>
        </authorList>
    </citation>
    <scope>NUCLEOTIDE SEQUENCE [LARGE SCALE GENOMIC DNA]</scope>
    <source>
        <strain evidence="15 16">AMV1</strain>
    </source>
</reference>
<dbReference type="Gene3D" id="1.10.45.10">
    <property type="entry name" value="Vanillyl-alcohol Oxidase, Chain A, domain 4"/>
    <property type="match status" value="1"/>
</dbReference>
<evidence type="ECO:0000256" key="7">
    <source>
        <dbReference type="ARBA" id="ARBA00023004"/>
    </source>
</evidence>
<keyword evidence="6" id="KW-0560">Oxidoreductase</keyword>
<dbReference type="SUPFAM" id="SSF46548">
    <property type="entry name" value="alpha-helical ferredoxin"/>
    <property type="match status" value="1"/>
</dbReference>
<organism evidence="15 16">
    <name type="scientific">Lutibaculum baratangense AMV1</name>
    <dbReference type="NCBI Taxonomy" id="631454"/>
    <lineage>
        <taxon>Bacteria</taxon>
        <taxon>Pseudomonadati</taxon>
        <taxon>Pseudomonadota</taxon>
        <taxon>Alphaproteobacteria</taxon>
        <taxon>Hyphomicrobiales</taxon>
        <taxon>Tepidamorphaceae</taxon>
        <taxon>Lutibaculum</taxon>
    </lineage>
</organism>
<dbReference type="InterPro" id="IPR016164">
    <property type="entry name" value="FAD-linked_Oxase-like_C"/>
</dbReference>
<dbReference type="InterPro" id="IPR016166">
    <property type="entry name" value="FAD-bd_PCMH"/>
</dbReference>
<dbReference type="Proteomes" id="UP000017819">
    <property type="component" value="Unassembled WGS sequence"/>
</dbReference>
<evidence type="ECO:0000256" key="8">
    <source>
        <dbReference type="ARBA" id="ARBA00023014"/>
    </source>
</evidence>
<keyword evidence="16" id="KW-1185">Reference proteome</keyword>
<dbReference type="GO" id="GO:0004458">
    <property type="term" value="F:D-lactate dehydrogenase (cytochrome) activity"/>
    <property type="evidence" value="ECO:0007669"/>
    <property type="project" value="TreeGrafter"/>
</dbReference>
<dbReference type="InterPro" id="IPR017900">
    <property type="entry name" value="4Fe4S_Fe_S_CS"/>
</dbReference>
<dbReference type="AlphaFoldDB" id="V4TNG1"/>